<dbReference type="AlphaFoldDB" id="H2Y0K7"/>
<feature type="transmembrane region" description="Helical" evidence="9">
    <location>
        <begin position="66"/>
        <end position="87"/>
    </location>
</feature>
<dbReference type="STRING" id="7719.ENSCINP00000035441"/>
<dbReference type="InterPro" id="IPR017452">
    <property type="entry name" value="GPCR_Rhodpsn_7TM"/>
</dbReference>
<feature type="transmembrane region" description="Helical" evidence="9">
    <location>
        <begin position="251"/>
        <end position="268"/>
    </location>
</feature>
<evidence type="ECO:0000313" key="12">
    <source>
        <dbReference type="Proteomes" id="UP000008144"/>
    </source>
</evidence>
<keyword evidence="6" id="KW-0675">Receptor</keyword>
<feature type="transmembrane region" description="Helical" evidence="9">
    <location>
        <begin position="30"/>
        <end position="54"/>
    </location>
</feature>
<dbReference type="Gene3D" id="1.20.1070.10">
    <property type="entry name" value="Rhodopsin 7-helix transmembrane proteins"/>
    <property type="match status" value="1"/>
</dbReference>
<dbReference type="PROSITE" id="PS50262">
    <property type="entry name" value="G_PROTEIN_RECEP_F1_2"/>
    <property type="match status" value="1"/>
</dbReference>
<dbReference type="OMA" id="WPIHYKS"/>
<dbReference type="OrthoDB" id="10011262at2759"/>
<dbReference type="InterPro" id="IPR000276">
    <property type="entry name" value="GPCR_Rhodpsn"/>
</dbReference>
<dbReference type="Proteomes" id="UP000008144">
    <property type="component" value="Chromosome 12"/>
</dbReference>
<dbReference type="CDD" id="cd00637">
    <property type="entry name" value="7tm_classA_rhodopsin-like"/>
    <property type="match status" value="1"/>
</dbReference>
<proteinExistence type="predicted"/>
<feature type="compositionally biased region" description="Basic and acidic residues" evidence="8">
    <location>
        <begin position="1"/>
        <end position="18"/>
    </location>
</feature>
<feature type="domain" description="G-protein coupled receptors family 1 profile" evidence="10">
    <location>
        <begin position="46"/>
        <end position="309"/>
    </location>
</feature>
<reference evidence="11" key="2">
    <citation type="journal article" date="2008" name="Genome Biol.">
        <title>Improved genome assembly and evidence-based global gene model set for the chordate Ciona intestinalis: new insight into intron and operon populations.</title>
        <authorList>
            <person name="Satou Y."/>
            <person name="Mineta K."/>
            <person name="Ogasawara M."/>
            <person name="Sasakura Y."/>
            <person name="Shoguchi E."/>
            <person name="Ueno K."/>
            <person name="Yamada L."/>
            <person name="Matsumoto J."/>
            <person name="Wasserscheid J."/>
            <person name="Dewar K."/>
            <person name="Wiley G.B."/>
            <person name="Macmil S.L."/>
            <person name="Roe B.A."/>
            <person name="Zeller R.W."/>
            <person name="Hastings K.E."/>
            <person name="Lemaire P."/>
            <person name="Lindquist E."/>
            <person name="Endo T."/>
            <person name="Hotta K."/>
            <person name="Inaba K."/>
        </authorList>
    </citation>
    <scope>NUCLEOTIDE SEQUENCE [LARGE SCALE GENOMIC DNA]</scope>
    <source>
        <strain evidence="11">wild type</strain>
    </source>
</reference>
<reference evidence="11" key="4">
    <citation type="submission" date="2025-09" db="UniProtKB">
        <authorList>
            <consortium name="Ensembl"/>
        </authorList>
    </citation>
    <scope>IDENTIFICATION</scope>
</reference>
<keyword evidence="12" id="KW-1185">Reference proteome</keyword>
<comment type="subcellular location">
    <subcellularLocation>
        <location evidence="1">Membrane</location>
        <topology evidence="1">Multi-pass membrane protein</topology>
    </subcellularLocation>
</comment>
<dbReference type="GO" id="GO:0007186">
    <property type="term" value="P:G protein-coupled receptor signaling pathway"/>
    <property type="evidence" value="ECO:0000318"/>
    <property type="project" value="GO_Central"/>
</dbReference>
<dbReference type="GeneID" id="100180797"/>
<evidence type="ECO:0000313" key="11">
    <source>
        <dbReference type="Ensembl" id="ENSCINP00000035441.1"/>
    </source>
</evidence>
<dbReference type="GO" id="GO:0005886">
    <property type="term" value="C:plasma membrane"/>
    <property type="evidence" value="ECO:0000318"/>
    <property type="project" value="GO_Central"/>
</dbReference>
<evidence type="ECO:0000256" key="7">
    <source>
        <dbReference type="ARBA" id="ARBA00023224"/>
    </source>
</evidence>
<evidence type="ECO:0000256" key="8">
    <source>
        <dbReference type="SAM" id="MobiDB-lite"/>
    </source>
</evidence>
<evidence type="ECO:0000256" key="9">
    <source>
        <dbReference type="SAM" id="Phobius"/>
    </source>
</evidence>
<dbReference type="EMBL" id="EAAA01000987">
    <property type="status" value="NOT_ANNOTATED_CDS"/>
    <property type="molecule type" value="Genomic_DNA"/>
</dbReference>
<gene>
    <name evidence="11" type="primary">LOC100180797</name>
</gene>
<feature type="transmembrane region" description="Helical" evidence="9">
    <location>
        <begin position="149"/>
        <end position="170"/>
    </location>
</feature>
<protein>
    <submittedName>
        <fullName evidence="11">Growth hormone secretagogue receptor type 1-like</fullName>
    </submittedName>
</protein>
<name>H2Y0K7_CIOIN</name>
<evidence type="ECO:0000256" key="3">
    <source>
        <dbReference type="ARBA" id="ARBA00022989"/>
    </source>
</evidence>
<dbReference type="RefSeq" id="XP_002129561.1">
    <property type="nucleotide sequence ID" value="XM_002129525.3"/>
</dbReference>
<keyword evidence="4" id="KW-0297">G-protein coupled receptor</keyword>
<evidence type="ECO:0000259" key="10">
    <source>
        <dbReference type="PROSITE" id="PS50262"/>
    </source>
</evidence>
<sequence length="360" mass="41884">MTSLNETHRHHDSVEVYKTRSSPATENEQIAIASVVAFLGIWTTLGNSLTIAAICLAKRMMTKCNLFILSLAVSDLVSGLIASPLWLYRRTWGFNDWEWGDFLCKLFWFSDQSTSFCTAMHIAAFAVWRFIGVKWPSLFEKIKMRTVTIWLVFIWVVSIIFGGFIFSSFYEVAEKSEDHHVGSCWPMCSIKIENDGVTRHLVYYTVVSSLFILLPMLILLVTSCLIVWEMYCHPVVATHKSKQRKTKEKRAAVQLALISASFLIGYIPMTSYVMWTTRTRVKNVTFDYWFHVAAFFCLRLSECFNPVLYNIASVQMRNASREVLMRIRTCQYNRERTPRLIRRNAIIYYKTEQHRYLNSP</sequence>
<evidence type="ECO:0000256" key="2">
    <source>
        <dbReference type="ARBA" id="ARBA00022692"/>
    </source>
</evidence>
<evidence type="ECO:0000256" key="5">
    <source>
        <dbReference type="ARBA" id="ARBA00023136"/>
    </source>
</evidence>
<feature type="region of interest" description="Disordered" evidence="8">
    <location>
        <begin position="1"/>
        <end position="20"/>
    </location>
</feature>
<dbReference type="PANTHER" id="PTHR24243">
    <property type="entry name" value="G-PROTEIN COUPLED RECEPTOR"/>
    <property type="match status" value="1"/>
</dbReference>
<organism evidence="11 12">
    <name type="scientific">Ciona intestinalis</name>
    <name type="common">Transparent sea squirt</name>
    <name type="synonym">Ascidia intestinalis</name>
    <dbReference type="NCBI Taxonomy" id="7719"/>
    <lineage>
        <taxon>Eukaryota</taxon>
        <taxon>Metazoa</taxon>
        <taxon>Chordata</taxon>
        <taxon>Tunicata</taxon>
        <taxon>Ascidiacea</taxon>
        <taxon>Phlebobranchia</taxon>
        <taxon>Cionidae</taxon>
        <taxon>Ciona</taxon>
    </lineage>
</organism>
<dbReference type="Pfam" id="PF00001">
    <property type="entry name" value="7tm_1"/>
    <property type="match status" value="1"/>
</dbReference>
<keyword evidence="7" id="KW-0807">Transducer</keyword>
<dbReference type="GO" id="GO:0004930">
    <property type="term" value="F:G protein-coupled receptor activity"/>
    <property type="evidence" value="ECO:0000318"/>
    <property type="project" value="GO_Central"/>
</dbReference>
<keyword evidence="5 9" id="KW-0472">Membrane</keyword>
<dbReference type="HOGENOM" id="CLU_063059_0_0_1"/>
<keyword evidence="2 9" id="KW-0812">Transmembrane</keyword>
<dbReference type="InParanoid" id="H2Y0K7"/>
<evidence type="ECO:0000256" key="6">
    <source>
        <dbReference type="ARBA" id="ARBA00023170"/>
    </source>
</evidence>
<dbReference type="KEGG" id="cin:100180797"/>
<reference evidence="12" key="1">
    <citation type="journal article" date="2002" name="Science">
        <title>The draft genome of Ciona intestinalis: insights into chordate and vertebrate origins.</title>
        <authorList>
            <person name="Dehal P."/>
            <person name="Satou Y."/>
            <person name="Campbell R.K."/>
            <person name="Chapman J."/>
            <person name="Degnan B."/>
            <person name="De Tomaso A."/>
            <person name="Davidson B."/>
            <person name="Di Gregorio A."/>
            <person name="Gelpke M."/>
            <person name="Goodstein D.M."/>
            <person name="Harafuji N."/>
            <person name="Hastings K.E."/>
            <person name="Ho I."/>
            <person name="Hotta K."/>
            <person name="Huang W."/>
            <person name="Kawashima T."/>
            <person name="Lemaire P."/>
            <person name="Martinez D."/>
            <person name="Meinertzhagen I.A."/>
            <person name="Necula S."/>
            <person name="Nonaka M."/>
            <person name="Putnam N."/>
            <person name="Rash S."/>
            <person name="Saiga H."/>
            <person name="Satake M."/>
            <person name="Terry A."/>
            <person name="Yamada L."/>
            <person name="Wang H.G."/>
            <person name="Awazu S."/>
            <person name="Azumi K."/>
            <person name="Boore J."/>
            <person name="Branno M."/>
            <person name="Chin-Bow S."/>
            <person name="DeSantis R."/>
            <person name="Doyle S."/>
            <person name="Francino P."/>
            <person name="Keys D.N."/>
            <person name="Haga S."/>
            <person name="Hayashi H."/>
            <person name="Hino K."/>
            <person name="Imai K.S."/>
            <person name="Inaba K."/>
            <person name="Kano S."/>
            <person name="Kobayashi K."/>
            <person name="Kobayashi M."/>
            <person name="Lee B.I."/>
            <person name="Makabe K.W."/>
            <person name="Manohar C."/>
            <person name="Matassi G."/>
            <person name="Medina M."/>
            <person name="Mochizuki Y."/>
            <person name="Mount S."/>
            <person name="Morishita T."/>
            <person name="Miura S."/>
            <person name="Nakayama A."/>
            <person name="Nishizaka S."/>
            <person name="Nomoto H."/>
            <person name="Ohta F."/>
            <person name="Oishi K."/>
            <person name="Rigoutsos I."/>
            <person name="Sano M."/>
            <person name="Sasaki A."/>
            <person name="Sasakura Y."/>
            <person name="Shoguchi E."/>
            <person name="Shin-i T."/>
            <person name="Spagnuolo A."/>
            <person name="Stainier D."/>
            <person name="Suzuki M.M."/>
            <person name="Tassy O."/>
            <person name="Takatori N."/>
            <person name="Tokuoka M."/>
            <person name="Yagi K."/>
            <person name="Yoshizaki F."/>
            <person name="Wada S."/>
            <person name="Zhang C."/>
            <person name="Hyatt P.D."/>
            <person name="Larimer F."/>
            <person name="Detter C."/>
            <person name="Doggett N."/>
            <person name="Glavina T."/>
            <person name="Hawkins T."/>
            <person name="Richardson P."/>
            <person name="Lucas S."/>
            <person name="Kohara Y."/>
            <person name="Levine M."/>
            <person name="Satoh N."/>
            <person name="Rokhsar D.S."/>
        </authorList>
    </citation>
    <scope>NUCLEOTIDE SEQUENCE [LARGE SCALE GENOMIC DNA]</scope>
</reference>
<evidence type="ECO:0000256" key="4">
    <source>
        <dbReference type="ARBA" id="ARBA00023040"/>
    </source>
</evidence>
<reference evidence="11" key="3">
    <citation type="submission" date="2025-08" db="UniProtKB">
        <authorList>
            <consortium name="Ensembl"/>
        </authorList>
    </citation>
    <scope>IDENTIFICATION</scope>
</reference>
<accession>H2Y0K7</accession>
<dbReference type="Ensembl" id="ENSCINT00000034855.1">
    <property type="protein sequence ID" value="ENSCINP00000035441.1"/>
    <property type="gene ID" value="ENSCING00000023023.1"/>
</dbReference>
<keyword evidence="3 9" id="KW-1133">Transmembrane helix</keyword>
<dbReference type="SUPFAM" id="SSF81321">
    <property type="entry name" value="Family A G protein-coupled receptor-like"/>
    <property type="match status" value="1"/>
</dbReference>
<feature type="transmembrane region" description="Helical" evidence="9">
    <location>
        <begin position="107"/>
        <end position="128"/>
    </location>
</feature>
<dbReference type="PRINTS" id="PR00237">
    <property type="entry name" value="GPCRRHODOPSN"/>
</dbReference>
<accession>A0A1W2WE10</accession>
<feature type="transmembrane region" description="Helical" evidence="9">
    <location>
        <begin position="288"/>
        <end position="311"/>
    </location>
</feature>
<dbReference type="GeneTree" id="ENSGT00940000154336"/>
<evidence type="ECO:0000256" key="1">
    <source>
        <dbReference type="ARBA" id="ARBA00004141"/>
    </source>
</evidence>
<feature type="transmembrane region" description="Helical" evidence="9">
    <location>
        <begin position="201"/>
        <end position="231"/>
    </location>
</feature>
<dbReference type="PANTHER" id="PTHR24243:SF234">
    <property type="entry name" value="GROWTH HORMONE SECRETAGOGUE RECEPTOR TYPE 1-LIKE"/>
    <property type="match status" value="1"/>
</dbReference>